<gene>
    <name evidence="1" type="ORF">UFOPK1683_01130</name>
</gene>
<proteinExistence type="predicted"/>
<name>A0A6J6EQR0_9ZZZZ</name>
<dbReference type="Gene3D" id="3.50.50.60">
    <property type="entry name" value="FAD/NAD(P)-binding domain"/>
    <property type="match status" value="1"/>
</dbReference>
<evidence type="ECO:0000313" key="1">
    <source>
        <dbReference type="EMBL" id="CAB4578891.1"/>
    </source>
</evidence>
<organism evidence="1">
    <name type="scientific">freshwater metagenome</name>
    <dbReference type="NCBI Taxonomy" id="449393"/>
    <lineage>
        <taxon>unclassified sequences</taxon>
        <taxon>metagenomes</taxon>
        <taxon>ecological metagenomes</taxon>
    </lineage>
</organism>
<dbReference type="PANTHER" id="PTHR21197:SF0">
    <property type="entry name" value="UDP-GALACTOPYRANOSE MUTASE"/>
    <property type="match status" value="1"/>
</dbReference>
<accession>A0A6J6EQR0</accession>
<dbReference type="PANTHER" id="PTHR21197">
    <property type="entry name" value="UDP-GALACTOPYRANOSE MUTASE"/>
    <property type="match status" value="1"/>
</dbReference>
<dbReference type="GO" id="GO:0005829">
    <property type="term" value="C:cytosol"/>
    <property type="evidence" value="ECO:0007669"/>
    <property type="project" value="TreeGrafter"/>
</dbReference>
<dbReference type="InterPro" id="IPR036188">
    <property type="entry name" value="FAD/NAD-bd_sf"/>
</dbReference>
<protein>
    <submittedName>
        <fullName evidence="1">Unannotated protein</fullName>
    </submittedName>
</protein>
<dbReference type="SUPFAM" id="SSF51971">
    <property type="entry name" value="Nucleotide-binding domain"/>
    <property type="match status" value="1"/>
</dbReference>
<dbReference type="EMBL" id="CAEZTL010000165">
    <property type="protein sequence ID" value="CAB4578891.1"/>
    <property type="molecule type" value="Genomic_DNA"/>
</dbReference>
<sequence>MKDYDFTIVGAGLPGIVAALVLANKGQRCLLLETAPNIGGLLRSYEVDGYTFDLGTHFANFTGIDYLDDLLFSGIGGDWEEYPFLAAGNFWNGRLNEVSESPDLTSLSIEGHYKCLGEMLSAPGWHDHRDPENAKELLISEYGQTLVDLFFDPIFEKLTGKKSDSLNHRANLLFNLKRFSVLDANATFELKKSEKFDSRVAFHHRKDFKFHRPCLYPKNGGIGNWIGQLEKKLYAAGVDVRTNVQIERVDTHNGMVRSLSIDGKAIETKGLFWSAATATLCKLMGVDVELIRTEFRSTILVGLVFDRKFLSECDYITVLDTKLTSFRVTLYENFRESKFGMFGATVEFIVAPDKIENCDWARVAEDEIRQMGLCDIYATLISQHVKVIPNGFPVQSNKSIATLGEYARMARSFNNIHLIGRASGEGWFLNDLIRQAYLTSIAVVDPQNK</sequence>
<dbReference type="Pfam" id="PF13450">
    <property type="entry name" value="NAD_binding_8"/>
    <property type="match status" value="1"/>
</dbReference>
<dbReference type="AlphaFoldDB" id="A0A6J6EQR0"/>
<dbReference type="GO" id="GO:0008767">
    <property type="term" value="F:UDP-galactopyranose mutase activity"/>
    <property type="evidence" value="ECO:0007669"/>
    <property type="project" value="TreeGrafter"/>
</dbReference>
<reference evidence="1" key="1">
    <citation type="submission" date="2020-05" db="EMBL/GenBank/DDBJ databases">
        <authorList>
            <person name="Chiriac C."/>
            <person name="Salcher M."/>
            <person name="Ghai R."/>
            <person name="Kavagutti S V."/>
        </authorList>
    </citation>
    <scope>NUCLEOTIDE SEQUENCE</scope>
</reference>
<dbReference type="GO" id="GO:0050660">
    <property type="term" value="F:flavin adenine dinucleotide binding"/>
    <property type="evidence" value="ECO:0007669"/>
    <property type="project" value="TreeGrafter"/>
</dbReference>